<sequence>MIPEMKVVYPAPPPTTNELTPQQRAQLVRRARKIEQILGATPQLIDTTIRSTSPIHVSLPYALNNNTQHRLMKRRRSSIDSTSSSSSSGSFSPIHRSASVSSTASNVGVKKAHTRTSSKNSFETWPRTNATARPKLAPQSLRLEPIPASPPPPSSATSSESDSSSSSTPVHSRPSSRAGANPPTFALVATEMSPRDSFVLAPIILPSANSFRKQKMDRLRKKLGSDVPFDLVFPKESETDESDSSDNYPSSENDQERRRRATSSPSPVPSCNARKAVTKKRIASSRDSLVLDIHRAKRQAPTSSSSPKNLDKELPAVPIADFKRLKDRLSLIIESPEEHGAGCTEEFGIASAANITSQWLISSANKTEVKLWSTRKGYEGWNLDVLDTKVDFEASPISSFTVVSGSLSSDESDSGSSSSGPSTPRTPLTPVSPTFSTELKKRPSSYRKPAPPIPAECC</sequence>
<feature type="region of interest" description="Disordered" evidence="1">
    <location>
        <begin position="403"/>
        <end position="458"/>
    </location>
</feature>
<name>A0A8H4QEV6_9AGAR</name>
<evidence type="ECO:0000256" key="1">
    <source>
        <dbReference type="SAM" id="MobiDB-lite"/>
    </source>
</evidence>
<comment type="caution">
    <text evidence="2">The sequence shown here is derived from an EMBL/GenBank/DDBJ whole genome shotgun (WGS) entry which is preliminary data.</text>
</comment>
<gene>
    <name evidence="2" type="ORF">D9613_012332</name>
</gene>
<feature type="compositionally biased region" description="Low complexity" evidence="1">
    <location>
        <begin position="403"/>
        <end position="422"/>
    </location>
</feature>
<feature type="compositionally biased region" description="Polar residues" evidence="1">
    <location>
        <begin position="117"/>
        <end position="131"/>
    </location>
</feature>
<feature type="region of interest" description="Disordered" evidence="1">
    <location>
        <begin position="293"/>
        <end position="312"/>
    </location>
</feature>
<organism evidence="2 3">
    <name type="scientific">Agrocybe pediades</name>
    <dbReference type="NCBI Taxonomy" id="84607"/>
    <lineage>
        <taxon>Eukaryota</taxon>
        <taxon>Fungi</taxon>
        <taxon>Dikarya</taxon>
        <taxon>Basidiomycota</taxon>
        <taxon>Agaricomycotina</taxon>
        <taxon>Agaricomycetes</taxon>
        <taxon>Agaricomycetidae</taxon>
        <taxon>Agaricales</taxon>
        <taxon>Agaricineae</taxon>
        <taxon>Strophariaceae</taxon>
        <taxon>Agrocybe</taxon>
    </lineage>
</organism>
<dbReference type="AlphaFoldDB" id="A0A8H4QEV6"/>
<feature type="compositionally biased region" description="Low complexity" evidence="1">
    <location>
        <begin position="155"/>
        <end position="176"/>
    </location>
</feature>
<dbReference type="EMBL" id="JAACJL010000061">
    <property type="protein sequence ID" value="KAF4609558.1"/>
    <property type="molecule type" value="Genomic_DNA"/>
</dbReference>
<evidence type="ECO:0000313" key="3">
    <source>
        <dbReference type="Proteomes" id="UP000521872"/>
    </source>
</evidence>
<reference evidence="2 3" key="1">
    <citation type="submission" date="2019-12" db="EMBL/GenBank/DDBJ databases">
        <authorList>
            <person name="Floudas D."/>
            <person name="Bentzer J."/>
            <person name="Ahren D."/>
            <person name="Johansson T."/>
            <person name="Persson P."/>
            <person name="Tunlid A."/>
        </authorList>
    </citation>
    <scope>NUCLEOTIDE SEQUENCE [LARGE SCALE GENOMIC DNA]</scope>
    <source>
        <strain evidence="2 3">CBS 102.39</strain>
    </source>
</reference>
<proteinExistence type="predicted"/>
<protein>
    <submittedName>
        <fullName evidence="2">Uncharacterized protein</fullName>
    </submittedName>
</protein>
<evidence type="ECO:0000313" key="2">
    <source>
        <dbReference type="EMBL" id="KAF4609558.1"/>
    </source>
</evidence>
<accession>A0A8H4QEV6</accession>
<keyword evidence="3" id="KW-1185">Reference proteome</keyword>
<feature type="compositionally biased region" description="Polar residues" evidence="1">
    <location>
        <begin position="423"/>
        <end position="437"/>
    </location>
</feature>
<feature type="compositionally biased region" description="Pro residues" evidence="1">
    <location>
        <begin position="449"/>
        <end position="458"/>
    </location>
</feature>
<feature type="compositionally biased region" description="Low complexity" evidence="1">
    <location>
        <begin position="79"/>
        <end position="97"/>
    </location>
</feature>
<dbReference type="Proteomes" id="UP000521872">
    <property type="component" value="Unassembled WGS sequence"/>
</dbReference>
<feature type="region of interest" description="Disordered" evidence="1">
    <location>
        <begin position="233"/>
        <end position="283"/>
    </location>
</feature>
<feature type="region of interest" description="Disordered" evidence="1">
    <location>
        <begin position="66"/>
        <end position="182"/>
    </location>
</feature>